<dbReference type="EMBL" id="HBKN01010223">
    <property type="protein sequence ID" value="CAE2276291.1"/>
    <property type="molecule type" value="Transcribed_RNA"/>
</dbReference>
<proteinExistence type="predicted"/>
<dbReference type="AlphaFoldDB" id="A0A6U5XTR8"/>
<evidence type="ECO:0000313" key="2">
    <source>
        <dbReference type="EMBL" id="CAE2276308.1"/>
    </source>
</evidence>
<dbReference type="EMBL" id="HBKN01010224">
    <property type="protein sequence ID" value="CAE2276308.1"/>
    <property type="molecule type" value="Transcribed_RNA"/>
</dbReference>
<name>A0A6U5XTR8_GUITH</name>
<evidence type="ECO:0000313" key="1">
    <source>
        <dbReference type="EMBL" id="CAE2276291.1"/>
    </source>
</evidence>
<protein>
    <submittedName>
        <fullName evidence="2">Uncharacterized protein</fullName>
    </submittedName>
</protein>
<sequence length="196" mass="22706">MDPSQVKQPPPKLIYKDGKLVRANLLWEPSSWFSKEGSGIVVPIPEEIFQTAMNRNDLDTVLKELEEVRKKQPTSCYQFTTSMLIFPCIIIPGVCCIQRMRVKNRVLKYDRDLREWQEQMNARYLRSIGCYVKTQSCARQVGSGEHSYRKKEHWIAIAFTAEESQRLANEPHVFGHIVDLTCCVGVKEEDMCMHPL</sequence>
<organism evidence="2">
    <name type="scientific">Guillardia theta</name>
    <name type="common">Cryptophyte</name>
    <name type="synonym">Cryptomonas phi</name>
    <dbReference type="NCBI Taxonomy" id="55529"/>
    <lineage>
        <taxon>Eukaryota</taxon>
        <taxon>Cryptophyceae</taxon>
        <taxon>Pyrenomonadales</taxon>
        <taxon>Geminigeraceae</taxon>
        <taxon>Guillardia</taxon>
    </lineage>
</organism>
<gene>
    <name evidence="1" type="ORF">GTHE00462_LOCUS8070</name>
    <name evidence="2" type="ORF">GTHE00462_LOCUS8071</name>
</gene>
<accession>A0A6U5XTR8</accession>
<reference evidence="2" key="1">
    <citation type="submission" date="2021-01" db="EMBL/GenBank/DDBJ databases">
        <authorList>
            <person name="Corre E."/>
            <person name="Pelletier E."/>
            <person name="Niang G."/>
            <person name="Scheremetjew M."/>
            <person name="Finn R."/>
            <person name="Kale V."/>
            <person name="Holt S."/>
            <person name="Cochrane G."/>
            <person name="Meng A."/>
            <person name="Brown T."/>
            <person name="Cohen L."/>
        </authorList>
    </citation>
    <scope>NUCLEOTIDE SEQUENCE</scope>
    <source>
        <strain evidence="2">CCMP 2712</strain>
    </source>
</reference>